<protein>
    <recommendedName>
        <fullName evidence="1">Endonuclease GajA/Old nuclease/RecF-like AAA domain-containing protein</fullName>
    </recommendedName>
</protein>
<evidence type="ECO:0000259" key="1">
    <source>
        <dbReference type="Pfam" id="PF13175"/>
    </source>
</evidence>
<dbReference type="PATRIC" id="fig|39777.7.peg.1604"/>
<accession>A0A133S214</accession>
<dbReference type="CDD" id="cd00267">
    <property type="entry name" value="ABC_ATPase"/>
    <property type="match status" value="1"/>
</dbReference>
<evidence type="ECO:0000313" key="3">
    <source>
        <dbReference type="Proteomes" id="UP000070226"/>
    </source>
</evidence>
<organism evidence="2">
    <name type="scientific">Veillonella atypica</name>
    <dbReference type="NCBI Taxonomy" id="39777"/>
    <lineage>
        <taxon>Bacteria</taxon>
        <taxon>Bacillati</taxon>
        <taxon>Bacillota</taxon>
        <taxon>Negativicutes</taxon>
        <taxon>Veillonellales</taxon>
        <taxon>Veillonellaceae</taxon>
        <taxon>Veillonella</taxon>
    </lineage>
</organism>
<sequence>MKLTKFRVTNFRSIEDSTWIDCNNITNIIGVNEAGKSNALLALWKLHPARDGEINLLEDLPRNKYASLKDLCDDLKFIEAHFELDEELCNKFSKLSNHSPEEFSSVYIARKYNGNYIYQFKNEKKAPPLSSQEVNAPIEAFLNKVSSDSELECIPKIQDILEQLAQLIKDEEFLSYSHMPDLIQSIDDLSQYESVLTNSKLCAPFAELLTSLNHTYEQLNIPPISETDIPNLIIKELPTFVYYSNYGNLDSEIYLPNVISDLKRTDISGIAATKARTLKILFDFIKLSPQEILDLGYDSNTLQDQQQILEFAKKKEERQILLSSASSDLTKKFKNWWKQGNYKFDLKADGNFFKIWVSDSLREEQISLEHRSTGLQWFLSFYLTFLVETRDSLKGSILLLDEAGLSLHPLAQKDLIAFFKNLSKENQIIHTTHSPFLVDTENIDNVKLAYVDSNGYTVLSNNLRANSDPKIKTSIYAVHAALGLNVSDVLLHGCQPVIVEGPSDQYYLYAIKNFLIANSKIHPKKELVFMPAGGVKGVSSLASIISTNGELPYVILDSDKSGNDFKSKLINGLYKDESSKVISLSDITNSENSEIEDIIPFNCLSKAVDKLFNTIDDFDFEDSIYNTNAPLINQIESTAKNNHILLPPGYKVELAKAAKDKILKLGKDHEYISIWTDLFKKIIK</sequence>
<dbReference type="PANTHER" id="PTHR43581">
    <property type="entry name" value="ATP/GTP PHOSPHATASE"/>
    <property type="match status" value="1"/>
</dbReference>
<dbReference type="InterPro" id="IPR041685">
    <property type="entry name" value="AAA_GajA/Old/RecF-like"/>
</dbReference>
<dbReference type="SUPFAM" id="SSF52540">
    <property type="entry name" value="P-loop containing nucleoside triphosphate hydrolases"/>
    <property type="match status" value="1"/>
</dbReference>
<dbReference type="AlphaFoldDB" id="A0A133S214"/>
<dbReference type="Proteomes" id="UP000070226">
    <property type="component" value="Unassembled WGS sequence"/>
</dbReference>
<comment type="caution">
    <text evidence="2">The sequence shown here is derived from an EMBL/GenBank/DDBJ whole genome shotgun (WGS) entry which is preliminary data.</text>
</comment>
<dbReference type="RefSeq" id="WP_060807848.1">
    <property type="nucleotide sequence ID" value="NZ_KQ958120.1"/>
</dbReference>
<dbReference type="InterPro" id="IPR051396">
    <property type="entry name" value="Bact_Antivir_Def_Nuclease"/>
</dbReference>
<dbReference type="PANTHER" id="PTHR43581:SF4">
    <property type="entry name" value="ATP_GTP PHOSPHATASE"/>
    <property type="match status" value="1"/>
</dbReference>
<dbReference type="Pfam" id="PF13175">
    <property type="entry name" value="AAA_15"/>
    <property type="match status" value="1"/>
</dbReference>
<name>A0A133S214_9FIRM</name>
<feature type="domain" description="Endonuclease GajA/Old nuclease/RecF-like AAA" evidence="1">
    <location>
        <begin position="1"/>
        <end position="438"/>
    </location>
</feature>
<dbReference type="InterPro" id="IPR027417">
    <property type="entry name" value="P-loop_NTPase"/>
</dbReference>
<gene>
    <name evidence="2" type="ORF">HMPREF3233_01638</name>
</gene>
<reference evidence="2 3" key="1">
    <citation type="submission" date="2016-01" db="EMBL/GenBank/DDBJ databases">
        <authorList>
            <person name="Oliw E.H."/>
        </authorList>
    </citation>
    <scope>NUCLEOTIDE SEQUENCE [LARGE SCALE GENOMIC DNA]</scope>
    <source>
        <strain evidence="2 3">CMW7756B</strain>
    </source>
</reference>
<dbReference type="Gene3D" id="3.40.50.300">
    <property type="entry name" value="P-loop containing nucleotide triphosphate hydrolases"/>
    <property type="match status" value="2"/>
</dbReference>
<dbReference type="EMBL" id="LRQT01000093">
    <property type="protein sequence ID" value="KXA62403.1"/>
    <property type="molecule type" value="Genomic_DNA"/>
</dbReference>
<proteinExistence type="predicted"/>
<evidence type="ECO:0000313" key="2">
    <source>
        <dbReference type="EMBL" id="KXA62403.1"/>
    </source>
</evidence>